<keyword evidence="2" id="KW-1185">Reference proteome</keyword>
<sequence>MVRLWQARVPENGRLPGRNDFDAVDFKSWLGRIFIARIEREPFNLRFTLWGTKLTEWWGVDYTHKTLGSASNDPEALQAIELAYFQEMDRDPFIGIACGVLDQHQRAFIKVIGLDLPLIDDGNLTQVLSAHLEIKLDQEIPDLLPACPILRYF</sequence>
<comment type="caution">
    <text evidence="1">The sequence shown here is derived from an EMBL/GenBank/DDBJ whole genome shotgun (WGS) entry which is preliminary data.</text>
</comment>
<protein>
    <submittedName>
        <fullName evidence="1">PAS domain-containing protein</fullName>
    </submittedName>
</protein>
<dbReference type="Proteomes" id="UP000778970">
    <property type="component" value="Unassembled WGS sequence"/>
</dbReference>
<dbReference type="InterPro" id="IPR009922">
    <property type="entry name" value="DUF1457"/>
</dbReference>
<accession>A0A934QJ87</accession>
<dbReference type="Pfam" id="PF07310">
    <property type="entry name" value="PAS_5"/>
    <property type="match status" value="1"/>
</dbReference>
<proteinExistence type="predicted"/>
<dbReference type="EMBL" id="NRRE01000023">
    <property type="protein sequence ID" value="MBK1697440.1"/>
    <property type="molecule type" value="Genomic_DNA"/>
</dbReference>
<organism evidence="1 2">
    <name type="scientific">Rhodovibrio salinarum</name>
    <dbReference type="NCBI Taxonomy" id="1087"/>
    <lineage>
        <taxon>Bacteria</taxon>
        <taxon>Pseudomonadati</taxon>
        <taxon>Pseudomonadota</taxon>
        <taxon>Alphaproteobacteria</taxon>
        <taxon>Rhodospirillales</taxon>
        <taxon>Rhodovibrionaceae</taxon>
        <taxon>Rhodovibrio</taxon>
    </lineage>
</organism>
<reference evidence="1" key="1">
    <citation type="submission" date="2017-08" db="EMBL/GenBank/DDBJ databases">
        <authorList>
            <person name="Imhoff J.F."/>
            <person name="Rahn T."/>
            <person name="Kuenzel S."/>
            <person name="Neulinger S.C."/>
        </authorList>
    </citation>
    <scope>NUCLEOTIDE SEQUENCE</scope>
    <source>
        <strain evidence="1">DSM 9154</strain>
    </source>
</reference>
<name>A0A934QJ87_9PROT</name>
<dbReference type="AlphaFoldDB" id="A0A934QJ87"/>
<reference evidence="1" key="2">
    <citation type="journal article" date="2020" name="Microorganisms">
        <title>Osmotic Adaptation and Compatible Solute Biosynthesis of Phototrophic Bacteria as Revealed from Genome Analyses.</title>
        <authorList>
            <person name="Imhoff J.F."/>
            <person name="Rahn T."/>
            <person name="Kunzel S."/>
            <person name="Keller A."/>
            <person name="Neulinger S.C."/>
        </authorList>
    </citation>
    <scope>NUCLEOTIDE SEQUENCE</scope>
    <source>
        <strain evidence="1">DSM 9154</strain>
    </source>
</reference>
<gene>
    <name evidence="1" type="ORF">CKO21_09280</name>
</gene>
<evidence type="ECO:0000313" key="1">
    <source>
        <dbReference type="EMBL" id="MBK1697440.1"/>
    </source>
</evidence>
<evidence type="ECO:0000313" key="2">
    <source>
        <dbReference type="Proteomes" id="UP000778970"/>
    </source>
</evidence>